<evidence type="ECO:0008006" key="3">
    <source>
        <dbReference type="Google" id="ProtNLM"/>
    </source>
</evidence>
<dbReference type="Gene3D" id="1.25.40.10">
    <property type="entry name" value="Tetratricopeptide repeat domain"/>
    <property type="match status" value="1"/>
</dbReference>
<organism evidence="1 2">
    <name type="scientific">Paenibacillus methanolicus</name>
    <dbReference type="NCBI Taxonomy" id="582686"/>
    <lineage>
        <taxon>Bacteria</taxon>
        <taxon>Bacillati</taxon>
        <taxon>Bacillota</taxon>
        <taxon>Bacilli</taxon>
        <taxon>Bacillales</taxon>
        <taxon>Paenibacillaceae</taxon>
        <taxon>Paenibacillus</taxon>
    </lineage>
</organism>
<dbReference type="AlphaFoldDB" id="A0A5S5CDB8"/>
<proteinExistence type="predicted"/>
<dbReference type="RefSeq" id="WP_148928787.1">
    <property type="nucleotide sequence ID" value="NZ_VNHS01000003.1"/>
</dbReference>
<dbReference type="Proteomes" id="UP000323257">
    <property type="component" value="Unassembled WGS sequence"/>
</dbReference>
<comment type="caution">
    <text evidence="1">The sequence shown here is derived from an EMBL/GenBank/DDBJ whole genome shotgun (WGS) entry which is preliminary data.</text>
</comment>
<protein>
    <recommendedName>
        <fullName evidence="3">Tetratricopeptide repeat protein</fullName>
    </recommendedName>
</protein>
<accession>A0A5S5CDB8</accession>
<dbReference type="SUPFAM" id="SSF81901">
    <property type="entry name" value="HCP-like"/>
    <property type="match status" value="1"/>
</dbReference>
<name>A0A5S5CDB8_9BACL</name>
<sequence length="399" mass="44221">MNIVFFPDRPWESFAYRHLADWLASHGAVYAAYPAGGSGGADNVRIISYREAAELTSEECAAFVAHPFAPTVVPIFRYPIVVALHAEAPEGASSRWNEHAKRLKAAAALIITDSERVYTELLFQYEAVLVIGSPRESTDASWPSRDGEALLEAMALCRLGKAIDFVMRRQWDEQLRYYERLSALGDSQELVWYLQSFYRYLLGETDEAAASLQQCYAACLLAAKPDALATRFRFLAAIRLRSGDLEKALDAYGITCTTEEDRARYERLLALYGQGERALAIGELLLHVGDARTARRLLAASGHPDARRQLRSAAVLSGDLRAAIGTYGAAPIEAANWRDFAERELLLGQLALLEGDRRGAMRSFWRAAAHTGSYRDLLELADIDRELARLQASDGVLVS</sequence>
<dbReference type="InterPro" id="IPR011990">
    <property type="entry name" value="TPR-like_helical_dom_sf"/>
</dbReference>
<reference evidence="1 2" key="1">
    <citation type="submission" date="2019-07" db="EMBL/GenBank/DDBJ databases">
        <title>Genomic Encyclopedia of Type Strains, Phase III (KMG-III): the genomes of soil and plant-associated and newly described type strains.</title>
        <authorList>
            <person name="Whitman W."/>
        </authorList>
    </citation>
    <scope>NUCLEOTIDE SEQUENCE [LARGE SCALE GENOMIC DNA]</scope>
    <source>
        <strain evidence="1 2">BL24</strain>
    </source>
</reference>
<keyword evidence="2" id="KW-1185">Reference proteome</keyword>
<dbReference type="EMBL" id="VNHS01000003">
    <property type="protein sequence ID" value="TYP76350.1"/>
    <property type="molecule type" value="Genomic_DNA"/>
</dbReference>
<evidence type="ECO:0000313" key="1">
    <source>
        <dbReference type="EMBL" id="TYP76350.1"/>
    </source>
</evidence>
<evidence type="ECO:0000313" key="2">
    <source>
        <dbReference type="Proteomes" id="UP000323257"/>
    </source>
</evidence>
<gene>
    <name evidence="1" type="ORF">BCM02_10311</name>
</gene>
<dbReference type="OrthoDB" id="2508369at2"/>